<dbReference type="InterPro" id="IPR013783">
    <property type="entry name" value="Ig-like_fold"/>
</dbReference>
<dbReference type="InterPro" id="IPR050671">
    <property type="entry name" value="CD300_family_receptors"/>
</dbReference>
<dbReference type="GO" id="GO:0016020">
    <property type="term" value="C:membrane"/>
    <property type="evidence" value="ECO:0007669"/>
    <property type="project" value="UniProtKB-SubCell"/>
</dbReference>
<evidence type="ECO:0000256" key="5">
    <source>
        <dbReference type="SAM" id="Phobius"/>
    </source>
</evidence>
<feature type="signal peptide" evidence="6">
    <location>
        <begin position="1"/>
        <end position="17"/>
    </location>
</feature>
<dbReference type="InterPro" id="IPR007110">
    <property type="entry name" value="Ig-like_dom"/>
</dbReference>
<dbReference type="PANTHER" id="PTHR11860">
    <property type="entry name" value="POLYMERIC-IMMUNOGLOBULIN RECEPTOR"/>
    <property type="match status" value="1"/>
</dbReference>
<evidence type="ECO:0000256" key="3">
    <source>
        <dbReference type="ARBA" id="ARBA00023136"/>
    </source>
</evidence>
<evidence type="ECO:0000256" key="1">
    <source>
        <dbReference type="ARBA" id="ARBA00004370"/>
    </source>
</evidence>
<comment type="subcellular location">
    <subcellularLocation>
        <location evidence="1">Membrane</location>
    </subcellularLocation>
</comment>
<evidence type="ECO:0000256" key="4">
    <source>
        <dbReference type="SAM" id="MobiDB-lite"/>
    </source>
</evidence>
<keyword evidence="6" id="KW-0732">Signal</keyword>
<dbReference type="InterPro" id="IPR036179">
    <property type="entry name" value="Ig-like_dom_sf"/>
</dbReference>
<evidence type="ECO:0000259" key="7">
    <source>
        <dbReference type="PROSITE" id="PS50835"/>
    </source>
</evidence>
<keyword evidence="3 5" id="KW-0472">Membrane</keyword>
<keyword evidence="2 5" id="KW-0812">Transmembrane</keyword>
<reference evidence="8 9" key="1">
    <citation type="submission" date="2024-06" db="EMBL/GenBank/DDBJ databases">
        <authorList>
            <person name="Pan Q."/>
            <person name="Wen M."/>
            <person name="Jouanno E."/>
            <person name="Zahm M."/>
            <person name="Klopp C."/>
            <person name="Cabau C."/>
            <person name="Louis A."/>
            <person name="Berthelot C."/>
            <person name="Parey E."/>
            <person name="Roest Crollius H."/>
            <person name="Montfort J."/>
            <person name="Robinson-Rechavi M."/>
            <person name="Bouchez O."/>
            <person name="Lampietro C."/>
            <person name="Lopez Roques C."/>
            <person name="Donnadieu C."/>
            <person name="Postlethwait J."/>
            <person name="Bobe J."/>
            <person name="Verreycken H."/>
            <person name="Guiguen Y."/>
        </authorList>
    </citation>
    <scope>NUCLEOTIDE SEQUENCE [LARGE SCALE GENOMIC DNA]</scope>
    <source>
        <strain evidence="8">Up_M1</strain>
        <tissue evidence="8">Testis</tissue>
    </source>
</reference>
<evidence type="ECO:0000256" key="6">
    <source>
        <dbReference type="SAM" id="SignalP"/>
    </source>
</evidence>
<feature type="region of interest" description="Disordered" evidence="4">
    <location>
        <begin position="202"/>
        <end position="240"/>
    </location>
</feature>
<dbReference type="PROSITE" id="PS50835">
    <property type="entry name" value="IG_LIKE"/>
    <property type="match status" value="1"/>
</dbReference>
<evidence type="ECO:0000313" key="9">
    <source>
        <dbReference type="Proteomes" id="UP001557470"/>
    </source>
</evidence>
<keyword evidence="9" id="KW-1185">Reference proteome</keyword>
<dbReference type="Gene3D" id="2.60.40.10">
    <property type="entry name" value="Immunoglobulins"/>
    <property type="match status" value="1"/>
</dbReference>
<dbReference type="EMBL" id="JAGEUA010000002">
    <property type="protein sequence ID" value="KAL1005428.1"/>
    <property type="molecule type" value="Genomic_DNA"/>
</dbReference>
<comment type="caution">
    <text evidence="8">The sequence shown here is derived from an EMBL/GenBank/DDBJ whole genome shotgun (WGS) entry which is preliminary data.</text>
</comment>
<gene>
    <name evidence="8" type="ORF">UPYG_G00059020</name>
</gene>
<name>A0ABD0X8W9_UMBPY</name>
<protein>
    <recommendedName>
        <fullName evidence="7">Ig-like domain-containing protein</fullName>
    </recommendedName>
</protein>
<feature type="transmembrane region" description="Helical" evidence="5">
    <location>
        <begin position="168"/>
        <end position="194"/>
    </location>
</feature>
<dbReference type="SUPFAM" id="SSF48726">
    <property type="entry name" value="Immunoglobulin"/>
    <property type="match status" value="1"/>
</dbReference>
<dbReference type="PANTHER" id="PTHR11860:SF118">
    <property type="entry name" value="CMRF35-LIKE MOLECULE 3-RELATED"/>
    <property type="match status" value="1"/>
</dbReference>
<proteinExistence type="predicted"/>
<evidence type="ECO:0000256" key="2">
    <source>
        <dbReference type="ARBA" id="ARBA00022692"/>
    </source>
</evidence>
<feature type="compositionally biased region" description="Polar residues" evidence="4">
    <location>
        <begin position="204"/>
        <end position="222"/>
    </location>
</feature>
<evidence type="ECO:0000313" key="8">
    <source>
        <dbReference type="EMBL" id="KAL1005428.1"/>
    </source>
</evidence>
<dbReference type="Proteomes" id="UP001557470">
    <property type="component" value="Unassembled WGS sequence"/>
</dbReference>
<accession>A0ABD0X8W9</accession>
<keyword evidence="5" id="KW-1133">Transmembrane helix</keyword>
<feature type="chain" id="PRO_5044808840" description="Ig-like domain-containing protein" evidence="6">
    <location>
        <begin position="18"/>
        <end position="240"/>
    </location>
</feature>
<dbReference type="InterPro" id="IPR013106">
    <property type="entry name" value="Ig_V-set"/>
</dbReference>
<feature type="domain" description="Ig-like" evidence="7">
    <location>
        <begin position="18"/>
        <end position="103"/>
    </location>
</feature>
<dbReference type="Pfam" id="PF07686">
    <property type="entry name" value="V-set"/>
    <property type="match status" value="1"/>
</dbReference>
<feature type="compositionally biased region" description="Polar residues" evidence="4">
    <location>
        <begin position="228"/>
        <end position="240"/>
    </location>
</feature>
<sequence length="240" mass="26761">MISVSLCVSAVATVCVGSEVTTSRTQEGGNTSIECPYGQGWVTYIKYFYKGNRVVVIQSQQQQHPSWINNGRYSLYDDRERRVFTVIITNTTLEDTDTYSCYIGTWISYSQSKIHLIVDRALSPIKPYPVTTYPVVLKNITMETDTTPAGGTSICQKTPEAPKNAEMFLGYPGIIMVCVSLAVLLLGLILLMIYKLKRDRKASRPTTNPDSSIQDSNYQMLTKATPDSPYQTLITPPQDS</sequence>
<organism evidence="8 9">
    <name type="scientific">Umbra pygmaea</name>
    <name type="common">Eastern mudminnow</name>
    <dbReference type="NCBI Taxonomy" id="75934"/>
    <lineage>
        <taxon>Eukaryota</taxon>
        <taxon>Metazoa</taxon>
        <taxon>Chordata</taxon>
        <taxon>Craniata</taxon>
        <taxon>Vertebrata</taxon>
        <taxon>Euteleostomi</taxon>
        <taxon>Actinopterygii</taxon>
        <taxon>Neopterygii</taxon>
        <taxon>Teleostei</taxon>
        <taxon>Protacanthopterygii</taxon>
        <taxon>Esociformes</taxon>
        <taxon>Umbridae</taxon>
        <taxon>Umbra</taxon>
    </lineage>
</organism>
<dbReference type="AlphaFoldDB" id="A0ABD0X8W9"/>